<dbReference type="EMBL" id="MDYP01000033">
    <property type="protein sequence ID" value="OQE04396.1"/>
    <property type="molecule type" value="Genomic_DNA"/>
</dbReference>
<dbReference type="SUPFAM" id="SSF50129">
    <property type="entry name" value="GroES-like"/>
    <property type="match status" value="1"/>
</dbReference>
<evidence type="ECO:0000256" key="1">
    <source>
        <dbReference type="ARBA" id="ARBA00001947"/>
    </source>
</evidence>
<dbReference type="Pfam" id="PF08240">
    <property type="entry name" value="ADH_N"/>
    <property type="match status" value="1"/>
</dbReference>
<dbReference type="STRING" id="29845.A0A1V6RRY8"/>
<name>A0A1V6RRY8_9EURO</name>
<dbReference type="InterPro" id="IPR002328">
    <property type="entry name" value="ADH_Zn_CS"/>
</dbReference>
<accession>A0A1V6RRY8</accession>
<dbReference type="GO" id="GO:0005737">
    <property type="term" value="C:cytoplasm"/>
    <property type="evidence" value="ECO:0007669"/>
    <property type="project" value="TreeGrafter"/>
</dbReference>
<keyword evidence="3" id="KW-0862">Zinc</keyword>
<keyword evidence="2" id="KW-0479">Metal-binding</keyword>
<comment type="cofactor">
    <cofactor evidence="1">
        <name>Zn(2+)</name>
        <dbReference type="ChEBI" id="CHEBI:29105"/>
    </cofactor>
</comment>
<proteinExistence type="predicted"/>
<evidence type="ECO:0000313" key="6">
    <source>
        <dbReference type="EMBL" id="OQE04396.1"/>
    </source>
</evidence>
<dbReference type="AlphaFoldDB" id="A0A1V6RRY8"/>
<dbReference type="PANTHER" id="PTHR42940">
    <property type="entry name" value="ALCOHOL DEHYDROGENASE 1-RELATED"/>
    <property type="match status" value="1"/>
</dbReference>
<sequence>MVSFDIPKECNVGVVVNEGPDFRIEIQKVPVPESGPEDALVKINTTGLCMSDVHYMSNDWGIALMYYFGTRCAGHEGSGIVVKVGDRVKRLKVGQRAGIKPIAETCGSCEHCMTGKDQYCSGAKLTGFVTDGK</sequence>
<evidence type="ECO:0000256" key="3">
    <source>
        <dbReference type="ARBA" id="ARBA00022833"/>
    </source>
</evidence>
<dbReference type="GO" id="GO:0004022">
    <property type="term" value="F:alcohol dehydrogenase (NAD+) activity"/>
    <property type="evidence" value="ECO:0007669"/>
    <property type="project" value="TreeGrafter"/>
</dbReference>
<evidence type="ECO:0000313" key="7">
    <source>
        <dbReference type="Proteomes" id="UP000191518"/>
    </source>
</evidence>
<dbReference type="PANTHER" id="PTHR42940:SF1">
    <property type="entry name" value="ENOYL REDUCTASE (ER) DOMAIN-CONTAINING PROTEIN"/>
    <property type="match status" value="1"/>
</dbReference>
<feature type="domain" description="Alcohol dehydrogenase-like N-terminal" evidence="5">
    <location>
        <begin position="35"/>
        <end position="128"/>
    </location>
</feature>
<evidence type="ECO:0000256" key="2">
    <source>
        <dbReference type="ARBA" id="ARBA00022723"/>
    </source>
</evidence>
<dbReference type="Proteomes" id="UP000191518">
    <property type="component" value="Unassembled WGS sequence"/>
</dbReference>
<organism evidence="6 7">
    <name type="scientific">Penicillium vulpinum</name>
    <dbReference type="NCBI Taxonomy" id="29845"/>
    <lineage>
        <taxon>Eukaryota</taxon>
        <taxon>Fungi</taxon>
        <taxon>Dikarya</taxon>
        <taxon>Ascomycota</taxon>
        <taxon>Pezizomycotina</taxon>
        <taxon>Eurotiomycetes</taxon>
        <taxon>Eurotiomycetidae</taxon>
        <taxon>Eurotiales</taxon>
        <taxon>Aspergillaceae</taxon>
        <taxon>Penicillium</taxon>
    </lineage>
</organism>
<reference evidence="7" key="1">
    <citation type="journal article" date="2017" name="Nat. Microbiol.">
        <title>Global analysis of biosynthetic gene clusters reveals vast potential of secondary metabolite production in Penicillium species.</title>
        <authorList>
            <person name="Nielsen J.C."/>
            <person name="Grijseels S."/>
            <person name="Prigent S."/>
            <person name="Ji B."/>
            <person name="Dainat J."/>
            <person name="Nielsen K.F."/>
            <person name="Frisvad J.C."/>
            <person name="Workman M."/>
            <person name="Nielsen J."/>
        </authorList>
    </citation>
    <scope>NUCLEOTIDE SEQUENCE [LARGE SCALE GENOMIC DNA]</scope>
    <source>
        <strain evidence="7">IBT 29486</strain>
    </source>
</reference>
<keyword evidence="7" id="KW-1185">Reference proteome</keyword>
<keyword evidence="4" id="KW-0560">Oxidoreductase</keyword>
<evidence type="ECO:0000259" key="5">
    <source>
        <dbReference type="Pfam" id="PF08240"/>
    </source>
</evidence>
<comment type="caution">
    <text evidence="6">The sequence shown here is derived from an EMBL/GenBank/DDBJ whole genome shotgun (WGS) entry which is preliminary data.</text>
</comment>
<dbReference type="GO" id="GO:0008270">
    <property type="term" value="F:zinc ion binding"/>
    <property type="evidence" value="ECO:0007669"/>
    <property type="project" value="InterPro"/>
</dbReference>
<dbReference type="InterPro" id="IPR011032">
    <property type="entry name" value="GroES-like_sf"/>
</dbReference>
<gene>
    <name evidence="6" type="ORF">PENVUL_c033G02843</name>
</gene>
<dbReference type="Gene3D" id="3.90.180.10">
    <property type="entry name" value="Medium-chain alcohol dehydrogenases, catalytic domain"/>
    <property type="match status" value="1"/>
</dbReference>
<protein>
    <recommendedName>
        <fullName evidence="5">Alcohol dehydrogenase-like N-terminal domain-containing protein</fullName>
    </recommendedName>
</protein>
<evidence type="ECO:0000256" key="4">
    <source>
        <dbReference type="ARBA" id="ARBA00023002"/>
    </source>
</evidence>
<dbReference type="PROSITE" id="PS00059">
    <property type="entry name" value="ADH_ZINC"/>
    <property type="match status" value="1"/>
</dbReference>
<dbReference type="InterPro" id="IPR013154">
    <property type="entry name" value="ADH-like_N"/>
</dbReference>